<proteinExistence type="predicted"/>
<organism evidence="1 2">
    <name type="scientific">Bacillus amyloliquefaciens</name>
    <name type="common">Bacillus velezensis</name>
    <dbReference type="NCBI Taxonomy" id="1390"/>
    <lineage>
        <taxon>Bacteria</taxon>
        <taxon>Bacillati</taxon>
        <taxon>Bacillota</taxon>
        <taxon>Bacilli</taxon>
        <taxon>Bacillales</taxon>
        <taxon>Bacillaceae</taxon>
        <taxon>Bacillus</taxon>
        <taxon>Bacillus amyloliquefaciens group</taxon>
    </lineage>
</organism>
<dbReference type="RefSeq" id="WP_232489545.1">
    <property type="nucleotide sequence ID" value="NZ_JARKHX010000003.1"/>
</dbReference>
<protein>
    <submittedName>
        <fullName evidence="1">Uncharacterized protein</fullName>
    </submittedName>
</protein>
<name>A0AAP3YF85_BACAM</name>
<dbReference type="EMBL" id="JARKHX010000003">
    <property type="protein sequence ID" value="MDF4194208.1"/>
    <property type="molecule type" value="Genomic_DNA"/>
</dbReference>
<gene>
    <name evidence="1" type="ORF">PV946_10550</name>
</gene>
<evidence type="ECO:0000313" key="2">
    <source>
        <dbReference type="Proteomes" id="UP001222377"/>
    </source>
</evidence>
<accession>A0AAP3YF85</accession>
<dbReference type="AlphaFoldDB" id="A0AAP3YF85"/>
<evidence type="ECO:0000313" key="1">
    <source>
        <dbReference type="EMBL" id="MDF4194208.1"/>
    </source>
</evidence>
<reference evidence="1" key="1">
    <citation type="submission" date="2023-02" db="EMBL/GenBank/DDBJ databases">
        <title>Draft Whole-Genome Sequences of Bacillus Strains of Potential Probiotic for Poultry.</title>
        <authorList>
            <person name="Ma L.M."/>
            <person name="Lopez-Guerra N."/>
            <person name="Zhang G."/>
        </authorList>
    </citation>
    <scope>NUCLEOTIDE SEQUENCE</scope>
    <source>
        <strain evidence="1">OSU1013-24</strain>
    </source>
</reference>
<dbReference type="Proteomes" id="UP001222377">
    <property type="component" value="Unassembled WGS sequence"/>
</dbReference>
<comment type="caution">
    <text evidence="1">The sequence shown here is derived from an EMBL/GenBank/DDBJ whole genome shotgun (WGS) entry which is preliminary data.</text>
</comment>
<sequence>MWDEKEHLRRITKVGIVDKIEVLRKKYRKQLAAVKIFEGIEEHLSTLREDIDEISKVSHSYIQLSEDGPRNLLITLDDKRARISLKDASNVISCERLEPSVEAAITYVVEDENSLSSHSPGYPSPQEVPLDKTSPEALLDHILKELFFDVTSK</sequence>